<keyword evidence="4" id="KW-1185">Reference proteome</keyword>
<dbReference type="PANTHER" id="PTHR46268:SF22">
    <property type="entry name" value="SENSOR PROTEIN KDPD-RELATED"/>
    <property type="match status" value="1"/>
</dbReference>
<gene>
    <name evidence="3" type="ORF">IMCC3317_09930</name>
</gene>
<dbReference type="PRINTS" id="PR01438">
    <property type="entry name" value="UNVRSLSTRESS"/>
</dbReference>
<dbReference type="AlphaFoldDB" id="A0A7L4ZGS4"/>
<dbReference type="InterPro" id="IPR006015">
    <property type="entry name" value="Universal_stress_UspA"/>
</dbReference>
<dbReference type="CDD" id="cd00293">
    <property type="entry name" value="USP-like"/>
    <property type="match status" value="1"/>
</dbReference>
<dbReference type="SUPFAM" id="SSF52402">
    <property type="entry name" value="Adenine nucleotide alpha hydrolases-like"/>
    <property type="match status" value="2"/>
</dbReference>
<name>A0A7L4ZGS4_9FLAO</name>
<dbReference type="OrthoDB" id="9788959at2"/>
<dbReference type="Pfam" id="PF00582">
    <property type="entry name" value="Usp"/>
    <property type="match status" value="1"/>
</dbReference>
<dbReference type="EMBL" id="CP019288">
    <property type="protein sequence ID" value="QHI35647.1"/>
    <property type="molecule type" value="Genomic_DNA"/>
</dbReference>
<evidence type="ECO:0000313" key="4">
    <source>
        <dbReference type="Proteomes" id="UP000464657"/>
    </source>
</evidence>
<protein>
    <recommendedName>
        <fullName evidence="2">UspA domain-containing protein</fullName>
    </recommendedName>
</protein>
<dbReference type="KEGG" id="kan:IMCC3317_09930"/>
<dbReference type="Proteomes" id="UP000464657">
    <property type="component" value="Chromosome"/>
</dbReference>
<dbReference type="Gene3D" id="3.40.50.12370">
    <property type="match status" value="1"/>
</dbReference>
<reference evidence="3 4" key="1">
    <citation type="journal article" date="2013" name="Int. J. Syst. Evol. Microbiol.">
        <title>Kordia antarctica sp. nov., isolated from Antarctic seawater.</title>
        <authorList>
            <person name="Baek K."/>
            <person name="Choi A."/>
            <person name="Kang I."/>
            <person name="Lee K."/>
            <person name="Cho J.C."/>
        </authorList>
    </citation>
    <scope>NUCLEOTIDE SEQUENCE [LARGE SCALE GENOMIC DNA]</scope>
    <source>
        <strain evidence="3 4">IMCC3317</strain>
    </source>
</reference>
<evidence type="ECO:0000256" key="1">
    <source>
        <dbReference type="ARBA" id="ARBA00008791"/>
    </source>
</evidence>
<organism evidence="3 4">
    <name type="scientific">Kordia antarctica</name>
    <dbReference type="NCBI Taxonomy" id="1218801"/>
    <lineage>
        <taxon>Bacteria</taxon>
        <taxon>Pseudomonadati</taxon>
        <taxon>Bacteroidota</taxon>
        <taxon>Flavobacteriia</taxon>
        <taxon>Flavobacteriales</taxon>
        <taxon>Flavobacteriaceae</taxon>
        <taxon>Kordia</taxon>
    </lineage>
</organism>
<accession>A0A7L4ZGS4</accession>
<dbReference type="InterPro" id="IPR006016">
    <property type="entry name" value="UspA"/>
</dbReference>
<evidence type="ECO:0000259" key="2">
    <source>
        <dbReference type="Pfam" id="PF00582"/>
    </source>
</evidence>
<evidence type="ECO:0000313" key="3">
    <source>
        <dbReference type="EMBL" id="QHI35647.1"/>
    </source>
</evidence>
<dbReference type="RefSeq" id="WP_160128377.1">
    <property type="nucleotide sequence ID" value="NZ_CP019288.1"/>
</dbReference>
<comment type="similarity">
    <text evidence="1">Belongs to the universal stress protein A family.</text>
</comment>
<proteinExistence type="inferred from homology"/>
<feature type="domain" description="UspA" evidence="2">
    <location>
        <begin position="1"/>
        <end position="146"/>
    </location>
</feature>
<sequence>MKKILLPTDFSDNSLNAIKYAVQLFKDQTCDFILLNTFTPAIASVEYMEVASAQFGLLDAMKEASNTGLDTIRKKIESEFKNSKHTFSQISSFNMLSTEIDDLYEGNVMDMIVMGTQGASGLKEVLFGSNTIHVLKNAKCPLLAIPNNFSFEEPHEILFPSDYEVNFQEKHVQFVKKIAKLYHSRVNILHVSYSKKLTDTQEKNRQKLATYFKDTAHLFHMVHNENIVDSIAEFQLKSRINLLTMLNNKHSFFENLFFGSNIKKIGAHLNIPFLVIPSKI</sequence>
<dbReference type="PANTHER" id="PTHR46268">
    <property type="entry name" value="STRESS RESPONSE PROTEIN NHAX"/>
    <property type="match status" value="1"/>
</dbReference>